<protein>
    <submittedName>
        <fullName evidence="1">Uncharacterized protein</fullName>
    </submittedName>
</protein>
<gene>
    <name evidence="1" type="ORF">SAMN02745120_1003</name>
</gene>
<sequence length="73" mass="8633">MKVWEKMREFKESNASRNVIRGWCLSNRITPDLVTDVLDMVGKDAESIEIIAYETEQKDAYQWLDNFLDSEFI</sequence>
<name>A0A1T5ALK8_9FIRM</name>
<dbReference type="Proteomes" id="UP000243406">
    <property type="component" value="Unassembled WGS sequence"/>
</dbReference>
<evidence type="ECO:0000313" key="2">
    <source>
        <dbReference type="Proteomes" id="UP000243406"/>
    </source>
</evidence>
<proteinExistence type="predicted"/>
<dbReference type="AlphaFoldDB" id="A0A1T5ALK8"/>
<keyword evidence="2" id="KW-1185">Reference proteome</keyword>
<reference evidence="2" key="1">
    <citation type="submission" date="2017-02" db="EMBL/GenBank/DDBJ databases">
        <authorList>
            <person name="Varghese N."/>
            <person name="Submissions S."/>
        </authorList>
    </citation>
    <scope>NUCLEOTIDE SEQUENCE [LARGE SCALE GENOMIC DNA]</scope>
    <source>
        <strain evidence="2">ATCC 35199</strain>
    </source>
</reference>
<evidence type="ECO:0000313" key="1">
    <source>
        <dbReference type="EMBL" id="SKB35687.1"/>
    </source>
</evidence>
<organism evidence="1 2">
    <name type="scientific">Acetoanaerobium noterae</name>
    <dbReference type="NCBI Taxonomy" id="745369"/>
    <lineage>
        <taxon>Bacteria</taxon>
        <taxon>Bacillati</taxon>
        <taxon>Bacillota</taxon>
        <taxon>Clostridia</taxon>
        <taxon>Peptostreptococcales</taxon>
        <taxon>Filifactoraceae</taxon>
        <taxon>Acetoanaerobium</taxon>
    </lineage>
</organism>
<dbReference type="EMBL" id="FUYN01000002">
    <property type="protein sequence ID" value="SKB35687.1"/>
    <property type="molecule type" value="Genomic_DNA"/>
</dbReference>
<accession>A0A1T5ALK8</accession>